<accession>A0ABW1EKE5</accession>
<sequence length="88" mass="10529">MRKIQITLDDDLWNALKTRAKAEKTSVSGLLRIAVKEKYLNSFERRKVAMEAIVGLWKDRPEFDDVDAYIRRLRDCRRRRRYSVTETP</sequence>
<dbReference type="EMBL" id="JBHSPH010000010">
    <property type="protein sequence ID" value="MFC5864695.1"/>
    <property type="molecule type" value="Genomic_DNA"/>
</dbReference>
<dbReference type="Proteomes" id="UP001596091">
    <property type="component" value="Unassembled WGS sequence"/>
</dbReference>
<organism evidence="1 2">
    <name type="scientific">Acidicapsa dinghuensis</name>
    <dbReference type="NCBI Taxonomy" id="2218256"/>
    <lineage>
        <taxon>Bacteria</taxon>
        <taxon>Pseudomonadati</taxon>
        <taxon>Acidobacteriota</taxon>
        <taxon>Terriglobia</taxon>
        <taxon>Terriglobales</taxon>
        <taxon>Acidobacteriaceae</taxon>
        <taxon>Acidicapsa</taxon>
    </lineage>
</organism>
<evidence type="ECO:0000313" key="2">
    <source>
        <dbReference type="Proteomes" id="UP001596091"/>
    </source>
</evidence>
<comment type="caution">
    <text evidence="1">The sequence shown here is derived from an EMBL/GenBank/DDBJ whole genome shotgun (WGS) entry which is preliminary data.</text>
</comment>
<dbReference type="RefSeq" id="WP_263332723.1">
    <property type="nucleotide sequence ID" value="NZ_JAGSYH010000001.1"/>
</dbReference>
<evidence type="ECO:0000313" key="1">
    <source>
        <dbReference type="EMBL" id="MFC5864695.1"/>
    </source>
</evidence>
<name>A0ABW1EKE5_9BACT</name>
<protein>
    <submittedName>
        <fullName evidence="1">Ribbon-helix-helix protein, CopG family</fullName>
    </submittedName>
</protein>
<gene>
    <name evidence="1" type="ORF">ACFPT7_20470</name>
</gene>
<proteinExistence type="predicted"/>
<keyword evidence="2" id="KW-1185">Reference proteome</keyword>
<reference evidence="2" key="1">
    <citation type="journal article" date="2019" name="Int. J. Syst. Evol. Microbiol.">
        <title>The Global Catalogue of Microorganisms (GCM) 10K type strain sequencing project: providing services to taxonomists for standard genome sequencing and annotation.</title>
        <authorList>
            <consortium name="The Broad Institute Genomics Platform"/>
            <consortium name="The Broad Institute Genome Sequencing Center for Infectious Disease"/>
            <person name="Wu L."/>
            <person name="Ma J."/>
        </authorList>
    </citation>
    <scope>NUCLEOTIDE SEQUENCE [LARGE SCALE GENOMIC DNA]</scope>
    <source>
        <strain evidence="2">JCM 4087</strain>
    </source>
</reference>